<dbReference type="Pfam" id="PF00117">
    <property type="entry name" value="GATase"/>
    <property type="match status" value="1"/>
</dbReference>
<dbReference type="GO" id="GO:0004359">
    <property type="term" value="F:glutaminase activity"/>
    <property type="evidence" value="ECO:0007669"/>
    <property type="project" value="UniProtKB-EC"/>
</dbReference>
<comment type="subcellular location">
    <subcellularLocation>
        <location evidence="1 12">Cytoplasm</location>
    </subcellularLocation>
</comment>
<evidence type="ECO:0000256" key="3">
    <source>
        <dbReference type="ARBA" id="ARBA00011152"/>
    </source>
</evidence>
<dbReference type="STRING" id="454194.PYK22_00402"/>
<comment type="function">
    <text evidence="12">IGPS catalyzes the conversion of PRFAR and glutamine to IGP, AICAR and glutamate. The HisH subunit catalyzes the hydrolysis of glutamine to glutamate and ammonia as part of the synthesis of IGP and AICAR. The resulting ammonia molecule is channeled to the active site of HisF.</text>
</comment>
<dbReference type="InterPro" id="IPR010139">
    <property type="entry name" value="Imidazole-glycPsynth_HisH"/>
</dbReference>
<evidence type="ECO:0000256" key="13">
    <source>
        <dbReference type="PIRSR" id="PIRSR000495-1"/>
    </source>
</evidence>
<reference evidence="15 16" key="1">
    <citation type="submission" date="2013-12" db="EMBL/GenBank/DDBJ databases">
        <authorList>
            <person name="Stott M."/>
        </authorList>
    </citation>
    <scope>NUCLEOTIDE SEQUENCE [LARGE SCALE GENOMIC DNA]</scope>
    <source>
        <strain evidence="15 16">K22</strain>
    </source>
</reference>
<evidence type="ECO:0000256" key="10">
    <source>
        <dbReference type="ARBA" id="ARBA00047838"/>
    </source>
</evidence>
<organism evidence="15 16">
    <name type="scientific">Pyrinomonas methylaliphatogenes</name>
    <dbReference type="NCBI Taxonomy" id="454194"/>
    <lineage>
        <taxon>Bacteria</taxon>
        <taxon>Pseudomonadati</taxon>
        <taxon>Acidobacteriota</taxon>
        <taxon>Blastocatellia</taxon>
        <taxon>Blastocatellales</taxon>
        <taxon>Pyrinomonadaceae</taxon>
        <taxon>Pyrinomonas</taxon>
    </lineage>
</organism>
<comment type="catalytic activity">
    <reaction evidence="11 12">
        <text>L-glutamine + H2O = L-glutamate + NH4(+)</text>
        <dbReference type="Rhea" id="RHEA:15889"/>
        <dbReference type="ChEBI" id="CHEBI:15377"/>
        <dbReference type="ChEBI" id="CHEBI:28938"/>
        <dbReference type="ChEBI" id="CHEBI:29985"/>
        <dbReference type="ChEBI" id="CHEBI:58359"/>
        <dbReference type="EC" id="3.5.1.2"/>
    </reaction>
</comment>
<dbReference type="RefSeq" id="WP_041974375.1">
    <property type="nucleotide sequence ID" value="NZ_CBXV010000002.1"/>
</dbReference>
<evidence type="ECO:0000256" key="1">
    <source>
        <dbReference type="ARBA" id="ARBA00004496"/>
    </source>
</evidence>
<dbReference type="InterPro" id="IPR017926">
    <property type="entry name" value="GATASE"/>
</dbReference>
<evidence type="ECO:0000256" key="7">
    <source>
        <dbReference type="ARBA" id="ARBA00022962"/>
    </source>
</evidence>
<evidence type="ECO:0000256" key="6">
    <source>
        <dbReference type="ARBA" id="ARBA00022801"/>
    </source>
</evidence>
<dbReference type="PROSITE" id="PS51273">
    <property type="entry name" value="GATASE_TYPE_1"/>
    <property type="match status" value="1"/>
</dbReference>
<dbReference type="GO" id="GO:0005737">
    <property type="term" value="C:cytoplasm"/>
    <property type="evidence" value="ECO:0007669"/>
    <property type="project" value="UniProtKB-SubCell"/>
</dbReference>
<evidence type="ECO:0000256" key="2">
    <source>
        <dbReference type="ARBA" id="ARBA00005091"/>
    </source>
</evidence>
<dbReference type="Proteomes" id="UP000031518">
    <property type="component" value="Unassembled WGS sequence"/>
</dbReference>
<evidence type="ECO:0000256" key="8">
    <source>
        <dbReference type="ARBA" id="ARBA00023102"/>
    </source>
</evidence>
<comment type="pathway">
    <text evidence="2 12">Amino-acid biosynthesis; L-histidine biosynthesis; L-histidine from 5-phospho-alpha-D-ribose 1-diphosphate: step 5/9.</text>
</comment>
<dbReference type="CDD" id="cd01748">
    <property type="entry name" value="GATase1_IGP_Synthase"/>
    <property type="match status" value="1"/>
</dbReference>
<dbReference type="InterPro" id="IPR029062">
    <property type="entry name" value="Class_I_gatase-like"/>
</dbReference>
<keyword evidence="16" id="KW-1185">Reference proteome</keyword>
<evidence type="ECO:0000256" key="5">
    <source>
        <dbReference type="ARBA" id="ARBA00022605"/>
    </source>
</evidence>
<evidence type="ECO:0000313" key="15">
    <source>
        <dbReference type="EMBL" id="CDM64408.1"/>
    </source>
</evidence>
<comment type="subunit">
    <text evidence="3 12">Heterodimer of HisH and HisF.</text>
</comment>
<sequence>MTRVAIIDYGVGNLRSVEKAFQAAGCAALLSGDERVLREAERLVLPGVGAFGACMRALQERGLDRLVKERVEQGVPLLGVCVGMQMLFESSEEFGPVAGLGLLRGHVRRFAEGLRVPQVGWNQVHQRAPHPLFDCIEDDAFFYFVHSYYCDAADEEDIIGETEYGTRYASVVARGNIYGVQFHPEKSQAVGLRLLLNFAAIAPEPVR</sequence>
<dbReference type="GO" id="GO:0016829">
    <property type="term" value="F:lyase activity"/>
    <property type="evidence" value="ECO:0007669"/>
    <property type="project" value="UniProtKB-KW"/>
</dbReference>
<dbReference type="PANTHER" id="PTHR42701:SF1">
    <property type="entry name" value="IMIDAZOLE GLYCEROL PHOSPHATE SYNTHASE SUBUNIT HISH"/>
    <property type="match status" value="1"/>
</dbReference>
<keyword evidence="5 12" id="KW-0028">Amino-acid biosynthesis</keyword>
<keyword evidence="9 12" id="KW-0456">Lyase</keyword>
<accession>A0A0B6WT57</accession>
<evidence type="ECO:0000259" key="14">
    <source>
        <dbReference type="Pfam" id="PF00117"/>
    </source>
</evidence>
<keyword evidence="15" id="KW-0808">Transferase</keyword>
<evidence type="ECO:0000256" key="11">
    <source>
        <dbReference type="ARBA" id="ARBA00049534"/>
    </source>
</evidence>
<comment type="catalytic activity">
    <reaction evidence="10 12">
        <text>5-[(5-phospho-1-deoxy-D-ribulos-1-ylimino)methylamino]-1-(5-phospho-beta-D-ribosyl)imidazole-4-carboxamide + L-glutamine = D-erythro-1-(imidazol-4-yl)glycerol 3-phosphate + 5-amino-1-(5-phospho-beta-D-ribosyl)imidazole-4-carboxamide + L-glutamate + H(+)</text>
        <dbReference type="Rhea" id="RHEA:24793"/>
        <dbReference type="ChEBI" id="CHEBI:15378"/>
        <dbReference type="ChEBI" id="CHEBI:29985"/>
        <dbReference type="ChEBI" id="CHEBI:58278"/>
        <dbReference type="ChEBI" id="CHEBI:58359"/>
        <dbReference type="ChEBI" id="CHEBI:58475"/>
        <dbReference type="ChEBI" id="CHEBI:58525"/>
        <dbReference type="EC" id="4.3.2.10"/>
    </reaction>
</comment>
<dbReference type="EMBL" id="CBXV010000002">
    <property type="protein sequence ID" value="CDM64408.1"/>
    <property type="molecule type" value="Genomic_DNA"/>
</dbReference>
<keyword evidence="7 12" id="KW-0315">Glutamine amidotransferase</keyword>
<dbReference type="FunFam" id="3.40.50.880:FF:000009">
    <property type="entry name" value="Imidazole glycerol phosphate synthase subunit HisH"/>
    <property type="match status" value="1"/>
</dbReference>
<gene>
    <name evidence="12" type="primary">hisH</name>
    <name evidence="15" type="ORF">PYK22_00402</name>
</gene>
<reference evidence="15 16" key="2">
    <citation type="submission" date="2015-01" db="EMBL/GenBank/DDBJ databases">
        <title>Complete genome sequence of Pyrinomonas methylaliphatogenes type strain K22T.</title>
        <authorList>
            <person name="Lee K.C.Y."/>
            <person name="Power J.F."/>
            <person name="Dunfield P.F."/>
            <person name="Morgan X.C."/>
            <person name="Huttenhower C."/>
            <person name="Stott M.B."/>
        </authorList>
    </citation>
    <scope>NUCLEOTIDE SEQUENCE [LARGE SCALE GENOMIC DNA]</scope>
    <source>
        <strain evidence="15 16">K22</strain>
    </source>
</reference>
<name>A0A0B6WT57_9BACT</name>
<dbReference type="HAMAP" id="MF_00278">
    <property type="entry name" value="HisH"/>
    <property type="match status" value="1"/>
</dbReference>
<evidence type="ECO:0000313" key="16">
    <source>
        <dbReference type="Proteomes" id="UP000031518"/>
    </source>
</evidence>
<dbReference type="PANTHER" id="PTHR42701">
    <property type="entry name" value="IMIDAZOLE GLYCEROL PHOSPHATE SYNTHASE SUBUNIT HISH"/>
    <property type="match status" value="1"/>
</dbReference>
<feature type="active site" evidence="12 13">
    <location>
        <position position="185"/>
    </location>
</feature>
<keyword evidence="6 12" id="KW-0378">Hydrolase</keyword>
<keyword evidence="8 12" id="KW-0368">Histidine biosynthesis</keyword>
<keyword evidence="15" id="KW-0328">Glycosyltransferase</keyword>
<dbReference type="UniPathway" id="UPA00031">
    <property type="reaction ID" value="UER00010"/>
</dbReference>
<evidence type="ECO:0000256" key="9">
    <source>
        <dbReference type="ARBA" id="ARBA00023239"/>
    </source>
</evidence>
<dbReference type="Gene3D" id="3.40.50.880">
    <property type="match status" value="1"/>
</dbReference>
<dbReference type="NCBIfam" id="TIGR01855">
    <property type="entry name" value="IMP_synth_hisH"/>
    <property type="match status" value="1"/>
</dbReference>
<evidence type="ECO:0000256" key="4">
    <source>
        <dbReference type="ARBA" id="ARBA00022490"/>
    </source>
</evidence>
<dbReference type="PIRSF" id="PIRSF000495">
    <property type="entry name" value="Amidotransf_hisH"/>
    <property type="match status" value="1"/>
</dbReference>
<feature type="domain" description="Glutamine amidotransferase" evidence="14">
    <location>
        <begin position="6"/>
        <end position="190"/>
    </location>
</feature>
<keyword evidence="4 12" id="KW-0963">Cytoplasm</keyword>
<dbReference type="EC" id="4.3.2.10" evidence="12"/>
<feature type="active site" evidence="12 13">
    <location>
        <position position="183"/>
    </location>
</feature>
<dbReference type="GO" id="GO:0000107">
    <property type="term" value="F:imidazoleglycerol-phosphate synthase activity"/>
    <property type="evidence" value="ECO:0007669"/>
    <property type="project" value="UniProtKB-UniRule"/>
</dbReference>
<feature type="active site" description="Nucleophile" evidence="12 13">
    <location>
        <position position="81"/>
    </location>
</feature>
<dbReference type="AlphaFoldDB" id="A0A0B6WT57"/>
<proteinExistence type="inferred from homology"/>
<dbReference type="EC" id="3.5.1.2" evidence="12"/>
<protein>
    <recommendedName>
        <fullName evidence="12">Imidazole glycerol phosphate synthase subunit HisH</fullName>
        <ecNumber evidence="12">4.3.2.10</ecNumber>
    </recommendedName>
    <alternativeName>
        <fullName evidence="12">IGP synthase glutaminase subunit</fullName>
        <ecNumber evidence="12">3.5.1.2</ecNumber>
    </alternativeName>
    <alternativeName>
        <fullName evidence="12">IGP synthase subunit HisH</fullName>
    </alternativeName>
    <alternativeName>
        <fullName evidence="12">ImGP synthase subunit HisH</fullName>
        <shortName evidence="12">IGPS subunit HisH</shortName>
    </alternativeName>
</protein>
<dbReference type="SUPFAM" id="SSF52317">
    <property type="entry name" value="Class I glutamine amidotransferase-like"/>
    <property type="match status" value="1"/>
</dbReference>
<evidence type="ECO:0000256" key="12">
    <source>
        <dbReference type="HAMAP-Rule" id="MF_00278"/>
    </source>
</evidence>
<dbReference type="GO" id="GO:0000105">
    <property type="term" value="P:L-histidine biosynthetic process"/>
    <property type="evidence" value="ECO:0007669"/>
    <property type="project" value="UniProtKB-UniRule"/>
</dbReference>